<organism evidence="1 2">
    <name type="scientific">Portunus trituberculatus</name>
    <name type="common">Swimming crab</name>
    <name type="synonym">Neptunus trituberculatus</name>
    <dbReference type="NCBI Taxonomy" id="210409"/>
    <lineage>
        <taxon>Eukaryota</taxon>
        <taxon>Metazoa</taxon>
        <taxon>Ecdysozoa</taxon>
        <taxon>Arthropoda</taxon>
        <taxon>Crustacea</taxon>
        <taxon>Multicrustacea</taxon>
        <taxon>Malacostraca</taxon>
        <taxon>Eumalacostraca</taxon>
        <taxon>Eucarida</taxon>
        <taxon>Decapoda</taxon>
        <taxon>Pleocyemata</taxon>
        <taxon>Brachyura</taxon>
        <taxon>Eubrachyura</taxon>
        <taxon>Portunoidea</taxon>
        <taxon>Portunidae</taxon>
        <taxon>Portuninae</taxon>
        <taxon>Portunus</taxon>
    </lineage>
</organism>
<dbReference type="Proteomes" id="UP000324222">
    <property type="component" value="Unassembled WGS sequence"/>
</dbReference>
<dbReference type="AlphaFoldDB" id="A0A5B7J4K0"/>
<accession>A0A5B7J4K0</accession>
<sequence length="108" mass="11872">MHLAGSYLAREGSLHGDLRGVTAWSGHRSLALYVPSCLTGCQEDLQILSFHPLITVASDRLHKRLTHLPQNPGSLFCEPNMLDTTHLSYICISEQLPAFPSSSDEKAN</sequence>
<name>A0A5B7J4K0_PORTR</name>
<evidence type="ECO:0000313" key="1">
    <source>
        <dbReference type="EMBL" id="MPC89403.1"/>
    </source>
</evidence>
<proteinExistence type="predicted"/>
<keyword evidence="2" id="KW-1185">Reference proteome</keyword>
<dbReference type="EMBL" id="VSRR010080927">
    <property type="protein sequence ID" value="MPC89403.1"/>
    <property type="molecule type" value="Genomic_DNA"/>
</dbReference>
<reference evidence="1 2" key="1">
    <citation type="submission" date="2019-05" db="EMBL/GenBank/DDBJ databases">
        <title>Another draft genome of Portunus trituberculatus and its Hox gene families provides insights of decapod evolution.</title>
        <authorList>
            <person name="Jeong J.-H."/>
            <person name="Song I."/>
            <person name="Kim S."/>
            <person name="Choi T."/>
            <person name="Kim D."/>
            <person name="Ryu S."/>
            <person name="Kim W."/>
        </authorList>
    </citation>
    <scope>NUCLEOTIDE SEQUENCE [LARGE SCALE GENOMIC DNA]</scope>
    <source>
        <tissue evidence="1">Muscle</tissue>
    </source>
</reference>
<gene>
    <name evidence="1" type="ORF">E2C01_084348</name>
</gene>
<protein>
    <submittedName>
        <fullName evidence="1">Uncharacterized protein</fullName>
    </submittedName>
</protein>
<evidence type="ECO:0000313" key="2">
    <source>
        <dbReference type="Proteomes" id="UP000324222"/>
    </source>
</evidence>
<comment type="caution">
    <text evidence="1">The sequence shown here is derived from an EMBL/GenBank/DDBJ whole genome shotgun (WGS) entry which is preliminary data.</text>
</comment>